<dbReference type="Pfam" id="PF13304">
    <property type="entry name" value="AAA_21"/>
    <property type="match status" value="1"/>
</dbReference>
<name>A0A6P2XHF6_BURL3</name>
<feature type="domain" description="ATPase AAA-type core" evidence="1">
    <location>
        <begin position="356"/>
        <end position="436"/>
    </location>
</feature>
<dbReference type="GO" id="GO:0005524">
    <property type="term" value="F:ATP binding"/>
    <property type="evidence" value="ECO:0007669"/>
    <property type="project" value="InterPro"/>
</dbReference>
<sequence>MTTQLHILFVRTPAGPTPINLSRQYTATLIAESKIVQLKKLGPGPAPSSEHFGVASFHTLYGANGSGKTQLLLDVRQTFSYGSNEKPLGIFFSSNGEEQIYQGQILGGWTVTIEGRPLHRTKRPPDVASVFYTTSPFEFARRNRFIAPNALDVSPSVGHSVSFDGLALLGKYDVLPASIRERARIKVRTSIMTLDQIAEQFISPLRQRNSVDEKRISLTKLRYFIIKWLESLDIETQHFLRVGVARSQTENTNYHWRDHACELFTKYSEVLGTENFPDGDSQAILRHLVIIISSGDEQWETRTRKLSDYCLRLFPKGNKRARGPLTLDSFAEFIGAQSETERSLASSAAKSGILSFTVSNMSSGETAYMVLLASLSGAIKTLEAPSPKPTFFLIDEGEMFMHPEWQRSYISKILGLLRDSQALAEYMHVLITTHSLIVAGDSPPNTLINVDSGEHTNGFGLGPKFILKNVYGVESFAGSLTAELLAKLDRYMSSRNSDVTTDEAAYLAKSLADHDLQEYVKKEIIRRGGSVD</sequence>
<reference evidence="2 3" key="1">
    <citation type="submission" date="2019-09" db="EMBL/GenBank/DDBJ databases">
        <authorList>
            <person name="Depoorter E."/>
        </authorList>
    </citation>
    <scope>NUCLEOTIDE SEQUENCE [LARGE SCALE GENOMIC DNA]</scope>
    <source>
        <strain evidence="2">R-18109</strain>
    </source>
</reference>
<dbReference type="RefSeq" id="WP_174953010.1">
    <property type="nucleotide sequence ID" value="NZ_CABVQH010000019.1"/>
</dbReference>
<dbReference type="Gene3D" id="3.40.50.300">
    <property type="entry name" value="P-loop containing nucleotide triphosphate hydrolases"/>
    <property type="match status" value="1"/>
</dbReference>
<dbReference type="InterPro" id="IPR003959">
    <property type="entry name" value="ATPase_AAA_core"/>
</dbReference>
<evidence type="ECO:0000259" key="1">
    <source>
        <dbReference type="Pfam" id="PF13304"/>
    </source>
</evidence>
<gene>
    <name evidence="2" type="ORF">BLA18109_05100</name>
</gene>
<protein>
    <recommendedName>
        <fullName evidence="1">ATPase AAA-type core domain-containing protein</fullName>
    </recommendedName>
</protein>
<dbReference type="AlphaFoldDB" id="A0A6P2XHF6"/>
<evidence type="ECO:0000313" key="2">
    <source>
        <dbReference type="EMBL" id="VWD09131.1"/>
    </source>
</evidence>
<evidence type="ECO:0000313" key="3">
    <source>
        <dbReference type="Proteomes" id="UP000494260"/>
    </source>
</evidence>
<dbReference type="Proteomes" id="UP000494260">
    <property type="component" value="Unassembled WGS sequence"/>
</dbReference>
<organism evidence="2 3">
    <name type="scientific">Burkholderia lata (strain ATCC 17760 / DSM 23089 / LMG 22485 / NCIMB 9086 / R18194 / 383)</name>
    <dbReference type="NCBI Taxonomy" id="482957"/>
    <lineage>
        <taxon>Bacteria</taxon>
        <taxon>Pseudomonadati</taxon>
        <taxon>Pseudomonadota</taxon>
        <taxon>Betaproteobacteria</taxon>
        <taxon>Burkholderiales</taxon>
        <taxon>Burkholderiaceae</taxon>
        <taxon>Burkholderia</taxon>
        <taxon>Burkholderia cepacia complex</taxon>
    </lineage>
</organism>
<accession>A0A6P2XHF6</accession>
<proteinExistence type="predicted"/>
<dbReference type="SUPFAM" id="SSF52540">
    <property type="entry name" value="P-loop containing nucleoside triphosphate hydrolases"/>
    <property type="match status" value="1"/>
</dbReference>
<dbReference type="GO" id="GO:0016887">
    <property type="term" value="F:ATP hydrolysis activity"/>
    <property type="evidence" value="ECO:0007669"/>
    <property type="project" value="InterPro"/>
</dbReference>
<dbReference type="InterPro" id="IPR027417">
    <property type="entry name" value="P-loop_NTPase"/>
</dbReference>
<dbReference type="EMBL" id="CABVQH010000019">
    <property type="protein sequence ID" value="VWD09131.1"/>
    <property type="molecule type" value="Genomic_DNA"/>
</dbReference>